<name>A0A2I1HG57_9GLOM</name>
<evidence type="ECO:0000313" key="1">
    <source>
        <dbReference type="EMBL" id="PKY57859.1"/>
    </source>
</evidence>
<dbReference type="EMBL" id="LLXI01002733">
    <property type="protein sequence ID" value="PKY57859.1"/>
    <property type="molecule type" value="Genomic_DNA"/>
</dbReference>
<comment type="caution">
    <text evidence="1">The sequence shown here is derived from an EMBL/GenBank/DDBJ whole genome shotgun (WGS) entry which is preliminary data.</text>
</comment>
<reference evidence="1 2" key="1">
    <citation type="submission" date="2015-10" db="EMBL/GenBank/DDBJ databases">
        <title>Genome analyses suggest a sexual origin of heterokaryosis in a supposedly ancient asexual fungus.</title>
        <authorList>
            <person name="Ropars J."/>
            <person name="Sedzielewska K."/>
            <person name="Noel J."/>
            <person name="Charron P."/>
            <person name="Farinelli L."/>
            <person name="Marton T."/>
            <person name="Kruger M."/>
            <person name="Pelin A."/>
            <person name="Brachmann A."/>
            <person name="Corradi N."/>
        </authorList>
    </citation>
    <scope>NUCLEOTIDE SEQUENCE [LARGE SCALE GENOMIC DNA]</scope>
    <source>
        <strain evidence="1 2">A4</strain>
    </source>
</reference>
<organism evidence="1 2">
    <name type="scientific">Rhizophagus irregularis</name>
    <dbReference type="NCBI Taxonomy" id="588596"/>
    <lineage>
        <taxon>Eukaryota</taxon>
        <taxon>Fungi</taxon>
        <taxon>Fungi incertae sedis</taxon>
        <taxon>Mucoromycota</taxon>
        <taxon>Glomeromycotina</taxon>
        <taxon>Glomeromycetes</taxon>
        <taxon>Glomerales</taxon>
        <taxon>Glomeraceae</taxon>
        <taxon>Rhizophagus</taxon>
    </lineage>
</organism>
<dbReference type="AlphaFoldDB" id="A0A2I1HG57"/>
<proteinExistence type="predicted"/>
<dbReference type="Proteomes" id="UP000234323">
    <property type="component" value="Unassembled WGS sequence"/>
</dbReference>
<gene>
    <name evidence="1" type="ORF">RhiirA4_479249</name>
</gene>
<sequence length="143" mass="16839">MLKDAVHKKYPQLYPELQVFTKAQGTTEKMVRTRRYLHDQWCKAIQRDHFLNDMEEKNNDDNNDELLALTIQDSIKKEKLGSTLLISTEQYFSLILQQPCDSCGETKITNKKWLLNVEFVKPSKNFLMDQQKQISMLALLSWV</sequence>
<accession>A0A2I1HG57</accession>
<evidence type="ECO:0000313" key="2">
    <source>
        <dbReference type="Proteomes" id="UP000234323"/>
    </source>
</evidence>
<keyword evidence="2" id="KW-1185">Reference proteome</keyword>
<protein>
    <submittedName>
        <fullName evidence="1">Uncharacterized protein</fullName>
    </submittedName>
</protein>